<evidence type="ECO:0000256" key="8">
    <source>
        <dbReference type="ARBA" id="ARBA00023306"/>
    </source>
</evidence>
<evidence type="ECO:0000256" key="1">
    <source>
        <dbReference type="ARBA" id="ARBA00004496"/>
    </source>
</evidence>
<comment type="function">
    <text evidence="13">Cell wall formation. Adds enolpyruvyl to UDP-N-acetylglucosamine.</text>
</comment>
<keyword evidence="9 13" id="KW-0961">Cell wall biogenesis/degradation</keyword>
<dbReference type="GO" id="GO:0019277">
    <property type="term" value="P:UDP-N-acetylgalactosamine biosynthetic process"/>
    <property type="evidence" value="ECO:0007669"/>
    <property type="project" value="InterPro"/>
</dbReference>
<dbReference type="OrthoDB" id="9803760at2"/>
<dbReference type="InterPro" id="IPR036968">
    <property type="entry name" value="Enolpyruvate_Tfrase_sf"/>
</dbReference>
<evidence type="ECO:0000259" key="14">
    <source>
        <dbReference type="Pfam" id="PF00275"/>
    </source>
</evidence>
<dbReference type="HAMAP" id="MF_00111">
    <property type="entry name" value="MurA"/>
    <property type="match status" value="1"/>
</dbReference>
<keyword evidence="7 13" id="KW-0573">Peptidoglycan synthesis</keyword>
<dbReference type="RefSeq" id="WP_045683956.1">
    <property type="nucleotide sequence ID" value="NZ_CP010803.1"/>
</dbReference>
<reference evidence="15 16" key="1">
    <citation type="journal article" date="2015" name="Genome Announc.">
        <title>Complete genome sequence of Martelella endophytica YC6887, which has antifungal activity associated with a halophyte.</title>
        <authorList>
            <person name="Khan A."/>
            <person name="Khan H."/>
            <person name="Chung E.J."/>
            <person name="Hossain M.T."/>
            <person name="Chung Y.R."/>
        </authorList>
    </citation>
    <scope>NUCLEOTIDE SEQUENCE [LARGE SCALE GENOMIC DNA]</scope>
    <source>
        <strain evidence="15">YC6887</strain>
    </source>
</reference>
<dbReference type="FunFam" id="3.65.10.10:FF:000001">
    <property type="entry name" value="UDP-N-acetylglucosamine 1-carboxyvinyltransferase"/>
    <property type="match status" value="1"/>
</dbReference>
<feature type="binding site" evidence="13">
    <location>
        <position position="339"/>
    </location>
    <ligand>
        <name>UDP-N-acetyl-alpha-D-glucosamine</name>
        <dbReference type="ChEBI" id="CHEBI:57705"/>
    </ligand>
</feature>
<comment type="similarity">
    <text evidence="11 13">Belongs to the EPSP synthase family. MurA subfamily.</text>
</comment>
<comment type="subcellular location">
    <subcellularLocation>
        <location evidence="1 13">Cytoplasm</location>
    </subcellularLocation>
</comment>
<dbReference type="SUPFAM" id="SSF55205">
    <property type="entry name" value="EPT/RTPC-like"/>
    <property type="match status" value="1"/>
</dbReference>
<dbReference type="STRING" id="1486262.TM49_20530"/>
<dbReference type="InterPro" id="IPR050068">
    <property type="entry name" value="MurA_subfamily"/>
</dbReference>
<gene>
    <name evidence="13" type="primary">murA</name>
    <name evidence="15" type="ORF">TM49_20530</name>
</gene>
<feature type="binding site" evidence="13">
    <location>
        <begin position="131"/>
        <end position="135"/>
    </location>
    <ligand>
        <name>UDP-N-acetyl-alpha-D-glucosamine</name>
        <dbReference type="ChEBI" id="CHEBI:57705"/>
    </ligand>
</feature>
<dbReference type="GO" id="GO:0009252">
    <property type="term" value="P:peptidoglycan biosynthetic process"/>
    <property type="evidence" value="ECO:0007669"/>
    <property type="project" value="UniProtKB-UniRule"/>
</dbReference>
<dbReference type="CDD" id="cd01555">
    <property type="entry name" value="UdpNAET"/>
    <property type="match status" value="1"/>
</dbReference>
<dbReference type="PANTHER" id="PTHR43783:SF1">
    <property type="entry name" value="UDP-N-ACETYLGLUCOSAMINE 1-CARBOXYVINYLTRANSFERASE"/>
    <property type="match status" value="1"/>
</dbReference>
<evidence type="ECO:0000313" key="15">
    <source>
        <dbReference type="EMBL" id="AJY47516.1"/>
    </source>
</evidence>
<sequence length="430" mass="45544">MDKIRVVGGNPLKGVIPISGAKNAALPLMIASLLTSDTLTLENVPHLADVELLLRILGNHGVDFSVNGRRERQDEAYSRTIHFTCRTIVDTTASYDLVRKMRASFWVIGPLLAREGVARVSLPGGCAIGTRPVDLFIDGLAALGAEIDIDQGYVEAKAPKGGLIGARYVFPKVSVGATHTLMMAATLARGTTVLENAAREPEVVDLANCLKAMGAKIEGAGTSTITIEGVTSLSGARHSVLPDRIETGTYAMAVAMTGGDVTLQNTNEALLASAIEALRAAGAEITTTESGLHIVGHGDDIRPVDITTAPFPGFPTDLQAQFMGLMTRAKGVSHITETIFENRFMHVQELARFGARIALSGQTATITGTQELHGAPVMATDLRASVSLVIAGLAAKGETTVGRVYHLDRGFERLEEKLTRCGAEIERIAE</sequence>
<dbReference type="HOGENOM" id="CLU_027387_0_0_5"/>
<dbReference type="EC" id="2.5.1.7" evidence="13"/>
<dbReference type="PANTHER" id="PTHR43783">
    <property type="entry name" value="UDP-N-ACETYLGLUCOSAMINE 1-CARBOXYVINYLTRANSFERASE"/>
    <property type="match status" value="1"/>
</dbReference>
<dbReference type="GO" id="GO:0008360">
    <property type="term" value="P:regulation of cell shape"/>
    <property type="evidence" value="ECO:0007669"/>
    <property type="project" value="UniProtKB-KW"/>
</dbReference>
<dbReference type="Proteomes" id="UP000032611">
    <property type="component" value="Chromosome"/>
</dbReference>
<dbReference type="Gene3D" id="3.65.10.10">
    <property type="entry name" value="Enolpyruvate transferase domain"/>
    <property type="match status" value="2"/>
</dbReference>
<feature type="binding site" evidence="13">
    <location>
        <begin position="22"/>
        <end position="23"/>
    </location>
    <ligand>
        <name>phosphoenolpyruvate</name>
        <dbReference type="ChEBI" id="CHEBI:58702"/>
    </ligand>
</feature>
<feature type="binding site" evidence="13">
    <location>
        <position position="102"/>
    </location>
    <ligand>
        <name>UDP-N-acetyl-alpha-D-glucosamine</name>
        <dbReference type="ChEBI" id="CHEBI:57705"/>
    </ligand>
</feature>
<evidence type="ECO:0000256" key="2">
    <source>
        <dbReference type="ARBA" id="ARBA00004752"/>
    </source>
</evidence>
<keyword evidence="16" id="KW-1185">Reference proteome</keyword>
<dbReference type="Pfam" id="PF00275">
    <property type="entry name" value="EPSP_synthase"/>
    <property type="match status" value="1"/>
</dbReference>
<evidence type="ECO:0000256" key="5">
    <source>
        <dbReference type="ARBA" id="ARBA00022679"/>
    </source>
</evidence>
<dbReference type="EMBL" id="CP010803">
    <property type="protein sequence ID" value="AJY47516.1"/>
    <property type="molecule type" value="Genomic_DNA"/>
</dbReference>
<keyword evidence="10 13" id="KW-0670">Pyruvate</keyword>
<comment type="pathway">
    <text evidence="2 13">Cell wall biogenesis; peptidoglycan biosynthesis.</text>
</comment>
<evidence type="ECO:0000256" key="12">
    <source>
        <dbReference type="ARBA" id="ARBA00047527"/>
    </source>
</evidence>
<evidence type="ECO:0000256" key="6">
    <source>
        <dbReference type="ARBA" id="ARBA00022960"/>
    </source>
</evidence>
<feature type="active site" description="Proton donor" evidence="13">
    <location>
        <position position="126"/>
    </location>
</feature>
<accession>A0A0D5LTY0</accession>
<dbReference type="GO" id="GO:0008760">
    <property type="term" value="F:UDP-N-acetylglucosamine 1-carboxyvinyltransferase activity"/>
    <property type="evidence" value="ECO:0007669"/>
    <property type="project" value="UniProtKB-UniRule"/>
</dbReference>
<feature type="domain" description="Enolpyruvate transferase" evidence="14">
    <location>
        <begin position="8"/>
        <end position="418"/>
    </location>
</feature>
<evidence type="ECO:0000256" key="9">
    <source>
        <dbReference type="ARBA" id="ARBA00023316"/>
    </source>
</evidence>
<dbReference type="AlphaFoldDB" id="A0A0D5LTY0"/>
<dbReference type="InterPro" id="IPR013792">
    <property type="entry name" value="RNA3'P_cycl/enolpyr_Trfase_a/b"/>
</dbReference>
<dbReference type="GO" id="GO:0051301">
    <property type="term" value="P:cell division"/>
    <property type="evidence" value="ECO:0007669"/>
    <property type="project" value="UniProtKB-KW"/>
</dbReference>
<keyword evidence="4 13" id="KW-0132">Cell division</keyword>
<comment type="catalytic activity">
    <reaction evidence="12 13">
        <text>phosphoenolpyruvate + UDP-N-acetyl-alpha-D-glucosamine = UDP-N-acetyl-3-O-(1-carboxyvinyl)-alpha-D-glucosamine + phosphate</text>
        <dbReference type="Rhea" id="RHEA:18681"/>
        <dbReference type="ChEBI" id="CHEBI:43474"/>
        <dbReference type="ChEBI" id="CHEBI:57705"/>
        <dbReference type="ChEBI" id="CHEBI:58702"/>
        <dbReference type="ChEBI" id="CHEBI:68483"/>
        <dbReference type="EC" id="2.5.1.7"/>
    </reaction>
</comment>
<dbReference type="NCBIfam" id="TIGR01072">
    <property type="entry name" value="murA"/>
    <property type="match status" value="1"/>
</dbReference>
<feature type="binding site" evidence="13">
    <location>
        <begin position="172"/>
        <end position="175"/>
    </location>
    <ligand>
        <name>UDP-N-acetyl-alpha-D-glucosamine</name>
        <dbReference type="ChEBI" id="CHEBI:57705"/>
    </ligand>
</feature>
<evidence type="ECO:0000313" key="16">
    <source>
        <dbReference type="Proteomes" id="UP000032611"/>
    </source>
</evidence>
<evidence type="ECO:0000256" key="13">
    <source>
        <dbReference type="HAMAP-Rule" id="MF_00111"/>
    </source>
</evidence>
<keyword evidence="8 13" id="KW-0131">Cell cycle</keyword>
<evidence type="ECO:0000256" key="3">
    <source>
        <dbReference type="ARBA" id="ARBA00022490"/>
    </source>
</evidence>
<name>A0A0D5LTY0_MAREN</name>
<feature type="modified residue" description="2-(S-cysteinyl)pyruvic acid O-phosphothioketal" evidence="13">
    <location>
        <position position="126"/>
    </location>
</feature>
<evidence type="ECO:0000256" key="11">
    <source>
        <dbReference type="ARBA" id="ARBA00038367"/>
    </source>
</evidence>
<feature type="binding site" evidence="13">
    <location>
        <position position="317"/>
    </location>
    <ligand>
        <name>UDP-N-acetyl-alpha-D-glucosamine</name>
        <dbReference type="ChEBI" id="CHEBI:57705"/>
    </ligand>
</feature>
<keyword evidence="5 13" id="KW-0808">Transferase</keyword>
<evidence type="ECO:0000256" key="10">
    <source>
        <dbReference type="ARBA" id="ARBA00023317"/>
    </source>
</evidence>
<dbReference type="InterPro" id="IPR005750">
    <property type="entry name" value="UDP_GlcNAc_COvinyl_MurA"/>
</dbReference>
<dbReference type="KEGG" id="mey:TM49_20530"/>
<dbReference type="GO" id="GO:0005737">
    <property type="term" value="C:cytoplasm"/>
    <property type="evidence" value="ECO:0007669"/>
    <property type="project" value="UniProtKB-SubCell"/>
</dbReference>
<keyword evidence="3 13" id="KW-0963">Cytoplasm</keyword>
<keyword evidence="6 13" id="KW-0133">Cell shape</keyword>
<dbReference type="PATRIC" id="fig|1486262.3.peg.4243"/>
<evidence type="ECO:0000256" key="4">
    <source>
        <dbReference type="ARBA" id="ARBA00022618"/>
    </source>
</evidence>
<organism evidence="15 16">
    <name type="scientific">Martelella endophytica</name>
    <dbReference type="NCBI Taxonomy" id="1486262"/>
    <lineage>
        <taxon>Bacteria</taxon>
        <taxon>Pseudomonadati</taxon>
        <taxon>Pseudomonadota</taxon>
        <taxon>Alphaproteobacteria</taxon>
        <taxon>Hyphomicrobiales</taxon>
        <taxon>Aurantimonadaceae</taxon>
        <taxon>Martelella</taxon>
    </lineage>
</organism>
<evidence type="ECO:0000256" key="7">
    <source>
        <dbReference type="ARBA" id="ARBA00022984"/>
    </source>
</evidence>
<dbReference type="NCBIfam" id="NF006873">
    <property type="entry name" value="PRK09369.1"/>
    <property type="match status" value="1"/>
</dbReference>
<protein>
    <recommendedName>
        <fullName evidence="13">UDP-N-acetylglucosamine 1-carboxyvinyltransferase</fullName>
        <ecNumber evidence="13">2.5.1.7</ecNumber>
    </recommendedName>
    <alternativeName>
        <fullName evidence="13">Enoylpyruvate transferase</fullName>
    </alternativeName>
    <alternativeName>
        <fullName evidence="13">UDP-N-acetylglucosamine enolpyruvyl transferase</fullName>
        <shortName evidence="13">EPT</shortName>
    </alternativeName>
</protein>
<dbReference type="InterPro" id="IPR001986">
    <property type="entry name" value="Enolpyruvate_Tfrase_dom"/>
</dbReference>
<dbReference type="GO" id="GO:0071555">
    <property type="term" value="P:cell wall organization"/>
    <property type="evidence" value="ECO:0007669"/>
    <property type="project" value="UniProtKB-KW"/>
</dbReference>
<dbReference type="UniPathway" id="UPA00219"/>
<proteinExistence type="inferred from homology"/>